<proteinExistence type="predicted"/>
<sequence>MRFLHKCMLSQNYIKTLAIKLQTTQLNIRREYVQHLFLSHLYKEPQTDKLLFKGGTALRIIYNSLRFSEDLDFSTSIRDTQKIESMILVALGEIEREGISTEIKESKTTSGGYLGIAVFHLQEETIGIQLEISQRQKQQEGEVVMIASDFIPSYTLVRLSQQQLITEKIHALQTRKKPRDYYDLYFILRAGLLPLGERAVLKEILKTIPSVDIHFEKELKQFLPQSHWSIIRDFKQNLLQEIQRFI</sequence>
<comment type="caution">
    <text evidence="1">The sequence shown here is derived from an EMBL/GenBank/DDBJ whole genome shotgun (WGS) entry which is preliminary data.</text>
</comment>
<reference evidence="2" key="1">
    <citation type="submission" date="2017-09" db="EMBL/GenBank/DDBJ databases">
        <title>Depth-based differentiation of microbial function through sediment-hosted aquifers and enrichment of novel symbionts in the deep terrestrial subsurface.</title>
        <authorList>
            <person name="Probst A.J."/>
            <person name="Ladd B."/>
            <person name="Jarett J.K."/>
            <person name="Geller-Mcgrath D.E."/>
            <person name="Sieber C.M.K."/>
            <person name="Emerson J.B."/>
            <person name="Anantharaman K."/>
            <person name="Thomas B.C."/>
            <person name="Malmstrom R."/>
            <person name="Stieglmeier M."/>
            <person name="Klingl A."/>
            <person name="Woyke T."/>
            <person name="Ryan C.M."/>
            <person name="Banfield J.F."/>
        </authorList>
    </citation>
    <scope>NUCLEOTIDE SEQUENCE [LARGE SCALE GENOMIC DNA]</scope>
</reference>
<dbReference type="Gene3D" id="3.10.450.620">
    <property type="entry name" value="JHP933, nucleotidyltransferase-like core domain"/>
    <property type="match status" value="1"/>
</dbReference>
<name>A0A2M8F0P1_9BACT</name>
<protein>
    <recommendedName>
        <fullName evidence="3">Nucleotidyl transferase AbiEii/AbiGii toxin family protein</fullName>
    </recommendedName>
</protein>
<gene>
    <name evidence="1" type="ORF">CO051_02480</name>
</gene>
<dbReference type="Proteomes" id="UP000231383">
    <property type="component" value="Unassembled WGS sequence"/>
</dbReference>
<evidence type="ECO:0000313" key="2">
    <source>
        <dbReference type="Proteomes" id="UP000231383"/>
    </source>
</evidence>
<evidence type="ECO:0008006" key="3">
    <source>
        <dbReference type="Google" id="ProtNLM"/>
    </source>
</evidence>
<dbReference type="InterPro" id="IPR014942">
    <property type="entry name" value="AbiEii"/>
</dbReference>
<accession>A0A2M8F0P1</accession>
<dbReference type="Pfam" id="PF08843">
    <property type="entry name" value="AbiEii"/>
    <property type="match status" value="1"/>
</dbReference>
<dbReference type="AlphaFoldDB" id="A0A2M8F0P1"/>
<evidence type="ECO:0000313" key="1">
    <source>
        <dbReference type="EMBL" id="PJC32820.1"/>
    </source>
</evidence>
<dbReference type="EMBL" id="PFSC01000065">
    <property type="protein sequence ID" value="PJC32820.1"/>
    <property type="molecule type" value="Genomic_DNA"/>
</dbReference>
<organism evidence="1 2">
    <name type="scientific">Candidatus Roizmanbacteria bacterium CG_4_9_14_0_2_um_filter_39_13</name>
    <dbReference type="NCBI Taxonomy" id="1974839"/>
    <lineage>
        <taxon>Bacteria</taxon>
        <taxon>Candidatus Roizmaniibacteriota</taxon>
    </lineage>
</organism>